<dbReference type="PANTHER" id="PTHR12084:SF0">
    <property type="entry name" value="NUCLEAR PORE GLYCOPROTEIN P62"/>
    <property type="match status" value="1"/>
</dbReference>
<name>R7U2F9_CAPTE</name>
<dbReference type="EMBL" id="AMQN01009672">
    <property type="status" value="NOT_ANNOTATED_CDS"/>
    <property type="molecule type" value="Genomic_DNA"/>
</dbReference>
<dbReference type="GO" id="GO:0051028">
    <property type="term" value="P:mRNA transport"/>
    <property type="evidence" value="ECO:0007669"/>
    <property type="project" value="UniProtKB-KW"/>
</dbReference>
<dbReference type="OMA" id="DIFRAPY"/>
<accession>R7U2F9</accession>
<reference evidence="12" key="3">
    <citation type="submission" date="2015-06" db="UniProtKB">
        <authorList>
            <consortium name="EnsemblMetazoa"/>
        </authorList>
    </citation>
    <scope>IDENTIFICATION</scope>
</reference>
<dbReference type="EMBL" id="KB305931">
    <property type="protein sequence ID" value="ELU00525.1"/>
    <property type="molecule type" value="Genomic_DNA"/>
</dbReference>
<keyword evidence="7" id="KW-0906">Nuclear pore complex</keyword>
<keyword evidence="9" id="KW-0175">Coiled coil</keyword>
<evidence type="ECO:0000259" key="10">
    <source>
        <dbReference type="Pfam" id="PF05064"/>
    </source>
</evidence>
<dbReference type="GO" id="GO:0017056">
    <property type="term" value="F:structural constituent of nuclear pore"/>
    <property type="evidence" value="ECO:0007669"/>
    <property type="project" value="InterPro"/>
</dbReference>
<keyword evidence="4" id="KW-0509">mRNA transport</keyword>
<keyword evidence="6" id="KW-0811">Translocation</keyword>
<dbReference type="Pfam" id="PF05064">
    <property type="entry name" value="Nsp1_C"/>
    <property type="match status" value="1"/>
</dbReference>
<dbReference type="OrthoDB" id="344345at2759"/>
<evidence type="ECO:0000256" key="7">
    <source>
        <dbReference type="ARBA" id="ARBA00023132"/>
    </source>
</evidence>
<dbReference type="HOGENOM" id="CLU_025936_0_0_1"/>
<keyword evidence="8" id="KW-0539">Nucleus</keyword>
<gene>
    <name evidence="11" type="ORF">CAPTEDRAFT_181436</name>
</gene>
<sequence>MLGGATPASSGLSLGTPAASSAASVTLGGGLPKPATSVLSGGLTLGGATSAAPTGLTLGATSSAATTGFQLGGLAASSAASVATSSLGGLSKGFGAAPSTTSAASGALTLGGNPVAAPTPQLSLSTGTTTTASNATSAAKAASKMTYRQLEDSLNKWMVELEEQEKYFLEQATLVNAWDRLLMDNGEKISQLNGDMERVKIDQQRLEQELDFVLSQQLEQEEMLRPLEAAVEQLPVASHQQHADLEREHTYKLAENIDAQLKRMSSDLKEIIEHLNSSHSTQDASDPVAQIAQILNSHMDSLHWVDQNSSLLQRRVEEVARQADLRRKEQERNFRLAYD</sequence>
<comment type="similarity">
    <text evidence="2">Belongs to the nucleoporin NSP1/NUP62 family.</text>
</comment>
<dbReference type="InterPro" id="IPR007758">
    <property type="entry name" value="Nucleoporin_NSP1_C"/>
</dbReference>
<evidence type="ECO:0000256" key="6">
    <source>
        <dbReference type="ARBA" id="ARBA00023010"/>
    </source>
</evidence>
<organism evidence="11">
    <name type="scientific">Capitella teleta</name>
    <name type="common">Polychaete worm</name>
    <dbReference type="NCBI Taxonomy" id="283909"/>
    <lineage>
        <taxon>Eukaryota</taxon>
        <taxon>Metazoa</taxon>
        <taxon>Spiralia</taxon>
        <taxon>Lophotrochozoa</taxon>
        <taxon>Annelida</taxon>
        <taxon>Polychaeta</taxon>
        <taxon>Sedentaria</taxon>
        <taxon>Scolecida</taxon>
        <taxon>Capitellidae</taxon>
        <taxon>Capitella</taxon>
    </lineage>
</organism>
<dbReference type="FunFam" id="1.20.5.170:FF:000040">
    <property type="entry name" value="Nuclear pore glycoprotein p62"/>
    <property type="match status" value="1"/>
</dbReference>
<evidence type="ECO:0000256" key="2">
    <source>
        <dbReference type="ARBA" id="ARBA00005911"/>
    </source>
</evidence>
<dbReference type="Gene3D" id="1.20.5.170">
    <property type="match status" value="1"/>
</dbReference>
<comment type="subcellular location">
    <subcellularLocation>
        <location evidence="1">Nucleus</location>
        <location evidence="1">Nuclear pore complex</location>
    </subcellularLocation>
</comment>
<feature type="coiled-coil region" evidence="9">
    <location>
        <begin position="147"/>
        <end position="216"/>
    </location>
</feature>
<evidence type="ECO:0000256" key="9">
    <source>
        <dbReference type="SAM" id="Coils"/>
    </source>
</evidence>
<feature type="domain" description="Nucleoporin NSP1-like C-terminal" evidence="10">
    <location>
        <begin position="137"/>
        <end position="243"/>
    </location>
</feature>
<dbReference type="Proteomes" id="UP000014760">
    <property type="component" value="Unassembled WGS sequence"/>
</dbReference>
<evidence type="ECO:0000313" key="11">
    <source>
        <dbReference type="EMBL" id="ELU00525.1"/>
    </source>
</evidence>
<evidence type="ECO:0000256" key="5">
    <source>
        <dbReference type="ARBA" id="ARBA00022927"/>
    </source>
</evidence>
<proteinExistence type="inferred from homology"/>
<dbReference type="STRING" id="283909.R7U2F9"/>
<dbReference type="GO" id="GO:0006606">
    <property type="term" value="P:protein import into nucleus"/>
    <property type="evidence" value="ECO:0007669"/>
    <property type="project" value="TreeGrafter"/>
</dbReference>
<dbReference type="FunCoup" id="R7U2F9">
    <property type="interactions" value="124"/>
</dbReference>
<dbReference type="GO" id="GO:0005543">
    <property type="term" value="F:phospholipid binding"/>
    <property type="evidence" value="ECO:0007669"/>
    <property type="project" value="TreeGrafter"/>
</dbReference>
<protein>
    <recommendedName>
        <fullName evidence="10">Nucleoporin NSP1-like C-terminal domain-containing protein</fullName>
    </recommendedName>
</protein>
<dbReference type="GO" id="GO:0044613">
    <property type="term" value="C:nuclear pore central transport channel"/>
    <property type="evidence" value="ECO:0007669"/>
    <property type="project" value="TreeGrafter"/>
</dbReference>
<dbReference type="AlphaFoldDB" id="R7U2F9"/>
<evidence type="ECO:0000256" key="8">
    <source>
        <dbReference type="ARBA" id="ARBA00023242"/>
    </source>
</evidence>
<dbReference type="EnsemblMetazoa" id="CapteT181436">
    <property type="protein sequence ID" value="CapteP181436"/>
    <property type="gene ID" value="CapteG181436"/>
</dbReference>
<keyword evidence="3" id="KW-0813">Transport</keyword>
<evidence type="ECO:0000256" key="3">
    <source>
        <dbReference type="ARBA" id="ARBA00022448"/>
    </source>
</evidence>
<keyword evidence="13" id="KW-1185">Reference proteome</keyword>
<dbReference type="GO" id="GO:0006405">
    <property type="term" value="P:RNA export from nucleus"/>
    <property type="evidence" value="ECO:0007669"/>
    <property type="project" value="TreeGrafter"/>
</dbReference>
<evidence type="ECO:0000313" key="13">
    <source>
        <dbReference type="Proteomes" id="UP000014760"/>
    </source>
</evidence>
<evidence type="ECO:0000256" key="1">
    <source>
        <dbReference type="ARBA" id="ARBA00004567"/>
    </source>
</evidence>
<evidence type="ECO:0000256" key="4">
    <source>
        <dbReference type="ARBA" id="ARBA00022816"/>
    </source>
</evidence>
<evidence type="ECO:0000313" key="12">
    <source>
        <dbReference type="EnsemblMetazoa" id="CapteP181436"/>
    </source>
</evidence>
<dbReference type="InterPro" id="IPR026010">
    <property type="entry name" value="NSP1/NUP62"/>
</dbReference>
<keyword evidence="5" id="KW-0653">Protein transport</keyword>
<reference evidence="11 13" key="2">
    <citation type="journal article" date="2013" name="Nature">
        <title>Insights into bilaterian evolution from three spiralian genomes.</title>
        <authorList>
            <person name="Simakov O."/>
            <person name="Marletaz F."/>
            <person name="Cho S.J."/>
            <person name="Edsinger-Gonzales E."/>
            <person name="Havlak P."/>
            <person name="Hellsten U."/>
            <person name="Kuo D.H."/>
            <person name="Larsson T."/>
            <person name="Lv J."/>
            <person name="Arendt D."/>
            <person name="Savage R."/>
            <person name="Osoegawa K."/>
            <person name="de Jong P."/>
            <person name="Grimwood J."/>
            <person name="Chapman J.A."/>
            <person name="Shapiro H."/>
            <person name="Aerts A."/>
            <person name="Otillar R.P."/>
            <person name="Terry A.Y."/>
            <person name="Boore J.L."/>
            <person name="Grigoriev I.V."/>
            <person name="Lindberg D.R."/>
            <person name="Seaver E.C."/>
            <person name="Weisblat D.A."/>
            <person name="Putnam N.H."/>
            <person name="Rokhsar D.S."/>
        </authorList>
    </citation>
    <scope>NUCLEOTIDE SEQUENCE</scope>
    <source>
        <strain evidence="11 13">I ESC-2004</strain>
    </source>
</reference>
<reference evidence="13" key="1">
    <citation type="submission" date="2012-12" db="EMBL/GenBank/DDBJ databases">
        <authorList>
            <person name="Hellsten U."/>
            <person name="Grimwood J."/>
            <person name="Chapman J.A."/>
            <person name="Shapiro H."/>
            <person name="Aerts A."/>
            <person name="Otillar R.P."/>
            <person name="Terry A.Y."/>
            <person name="Boore J.L."/>
            <person name="Simakov O."/>
            <person name="Marletaz F."/>
            <person name="Cho S.-J."/>
            <person name="Edsinger-Gonzales E."/>
            <person name="Havlak P."/>
            <person name="Kuo D.-H."/>
            <person name="Larsson T."/>
            <person name="Lv J."/>
            <person name="Arendt D."/>
            <person name="Savage R."/>
            <person name="Osoegawa K."/>
            <person name="de Jong P."/>
            <person name="Lindberg D.R."/>
            <person name="Seaver E.C."/>
            <person name="Weisblat D.A."/>
            <person name="Putnam N.H."/>
            <person name="Grigoriev I.V."/>
            <person name="Rokhsar D.S."/>
        </authorList>
    </citation>
    <scope>NUCLEOTIDE SEQUENCE</scope>
    <source>
        <strain evidence="13">I ESC-2004</strain>
    </source>
</reference>
<dbReference type="PANTHER" id="PTHR12084">
    <property type="entry name" value="NUCLEAR PORE GLYCOPROTEIN P62-RELATED"/>
    <property type="match status" value="1"/>
</dbReference>